<comment type="caution">
    <text evidence="13">The sequence shown here is derived from an EMBL/GenBank/DDBJ whole genome shotgun (WGS) entry which is preliminary data.</text>
</comment>
<sequence length="428" mass="48360">MVKSIKDDCYDFDNNIVFVFDLDGTLTKNETLPVIARYFGIEDEISKLTAETVKGNIPFIESFIKRVNILKDFSISEINNLLRGVDLFSKIVDFIKLYKSNCYIATGNFDGWVSGLIEKIDCKSFASEGFVKDDQLLSLKLILNKKKVVEMLQASGKKVVFIGDGNNDAEAMRVADISIACGLVHYPSKSVMNVADYAIFEEEALCRLLKQIHILKSLGKSIILSCAGIGSRLGLGKTKALIEINSKSLIDYQLSNFKNIEDIRIVIGYQANEVISAALSIRKDIIFVFNHDYFNTKTGASFYLGARHANEYLIAWDGDLLVHPEDIGKCLNYDREYIGCSDIVSDEPVYVIVNENNECIAFSRDNGDFEWVGPACFKKEKLRFVTNNVYNLFESELPIPILRVRARDIDTYDDYIRAKNFVGEWSNE</sequence>
<dbReference type="GO" id="GO:0036424">
    <property type="term" value="F:L-phosphoserine phosphatase activity"/>
    <property type="evidence" value="ECO:0007669"/>
    <property type="project" value="TreeGrafter"/>
</dbReference>
<comment type="catalytic activity">
    <reaction evidence="10">
        <text>O-phospho-D-serine + H2O = D-serine + phosphate</text>
        <dbReference type="Rhea" id="RHEA:24873"/>
        <dbReference type="ChEBI" id="CHEBI:15377"/>
        <dbReference type="ChEBI" id="CHEBI:35247"/>
        <dbReference type="ChEBI" id="CHEBI:43474"/>
        <dbReference type="ChEBI" id="CHEBI:58680"/>
        <dbReference type="EC" id="3.1.3.3"/>
    </reaction>
</comment>
<dbReference type="eggNOG" id="COG1213">
    <property type="taxonomic scope" value="Bacteria"/>
</dbReference>
<dbReference type="Pfam" id="PF12804">
    <property type="entry name" value="NTP_transf_3"/>
    <property type="match status" value="1"/>
</dbReference>
<dbReference type="GO" id="GO:0000287">
    <property type="term" value="F:magnesium ion binding"/>
    <property type="evidence" value="ECO:0007669"/>
    <property type="project" value="TreeGrafter"/>
</dbReference>
<keyword evidence="7" id="KW-0460">Magnesium</keyword>
<evidence type="ECO:0000256" key="6">
    <source>
        <dbReference type="ARBA" id="ARBA00022801"/>
    </source>
</evidence>
<dbReference type="InterPro" id="IPR050582">
    <property type="entry name" value="HAD-like_SerB"/>
</dbReference>
<dbReference type="GO" id="GO:0016779">
    <property type="term" value="F:nucleotidyltransferase activity"/>
    <property type="evidence" value="ECO:0007669"/>
    <property type="project" value="UniProtKB-ARBA"/>
</dbReference>
<evidence type="ECO:0000256" key="10">
    <source>
        <dbReference type="ARBA" id="ARBA00048523"/>
    </source>
</evidence>
<dbReference type="GO" id="GO:0006564">
    <property type="term" value="P:L-serine biosynthetic process"/>
    <property type="evidence" value="ECO:0007669"/>
    <property type="project" value="UniProtKB-KW"/>
</dbReference>
<evidence type="ECO:0000313" key="12">
    <source>
        <dbReference type="EMBL" id="NDR89369.1"/>
    </source>
</evidence>
<keyword evidence="6" id="KW-0378">Hydrolase</keyword>
<name>A0A0B3VQZ4_FRATU</name>
<dbReference type="SUPFAM" id="SSF53448">
    <property type="entry name" value="Nucleotide-diphospho-sugar transferases"/>
    <property type="match status" value="1"/>
</dbReference>
<evidence type="ECO:0000256" key="3">
    <source>
        <dbReference type="ARBA" id="ARBA00012640"/>
    </source>
</evidence>
<evidence type="ECO:0000256" key="7">
    <source>
        <dbReference type="ARBA" id="ARBA00022842"/>
    </source>
</evidence>
<proteinExistence type="predicted"/>
<keyword evidence="5" id="KW-0479">Metal-binding</keyword>
<dbReference type="PANTHER" id="PTHR43344">
    <property type="entry name" value="PHOSPHOSERINE PHOSPHATASE"/>
    <property type="match status" value="1"/>
</dbReference>
<organism evidence="13">
    <name type="scientific">Francisella tularensis subsp. holarctica</name>
    <dbReference type="NCBI Taxonomy" id="119857"/>
    <lineage>
        <taxon>Bacteria</taxon>
        <taxon>Pseudomonadati</taxon>
        <taxon>Pseudomonadota</taxon>
        <taxon>Gammaproteobacteria</taxon>
        <taxon>Thiotrichales</taxon>
        <taxon>Francisellaceae</taxon>
        <taxon>Francisella</taxon>
    </lineage>
</organism>
<evidence type="ECO:0000256" key="5">
    <source>
        <dbReference type="ARBA" id="ARBA00022723"/>
    </source>
</evidence>
<gene>
    <name evidence="13" type="ORF">FWI86_02430</name>
    <name evidence="12" type="ORF">FWJ04_07050</name>
</gene>
<evidence type="ECO:0000259" key="11">
    <source>
        <dbReference type="Pfam" id="PF12804"/>
    </source>
</evidence>
<dbReference type="Pfam" id="PF00702">
    <property type="entry name" value="Hydrolase"/>
    <property type="match status" value="1"/>
</dbReference>
<dbReference type="EMBL" id="JAAGKH010000056">
    <property type="protein sequence ID" value="NDR89369.1"/>
    <property type="molecule type" value="Genomic_DNA"/>
</dbReference>
<comment type="catalytic activity">
    <reaction evidence="9">
        <text>O-phospho-L-serine + H2O = L-serine + phosphate</text>
        <dbReference type="Rhea" id="RHEA:21208"/>
        <dbReference type="ChEBI" id="CHEBI:15377"/>
        <dbReference type="ChEBI" id="CHEBI:33384"/>
        <dbReference type="ChEBI" id="CHEBI:43474"/>
        <dbReference type="ChEBI" id="CHEBI:57524"/>
        <dbReference type="EC" id="3.1.3.3"/>
    </reaction>
</comment>
<evidence type="ECO:0000256" key="1">
    <source>
        <dbReference type="ARBA" id="ARBA00001946"/>
    </source>
</evidence>
<dbReference type="EMBL" id="JAAGJP010000010">
    <property type="protein sequence ID" value="NDS67976.1"/>
    <property type="molecule type" value="Genomic_DNA"/>
</dbReference>
<dbReference type="EC" id="3.1.3.3" evidence="3"/>
<dbReference type="KEGG" id="ftz:CH68_1555"/>
<comment type="cofactor">
    <cofactor evidence="1">
        <name>Mg(2+)</name>
        <dbReference type="ChEBI" id="CHEBI:18420"/>
    </cofactor>
</comment>
<feature type="domain" description="MobA-like NTP transferase" evidence="11">
    <location>
        <begin position="226"/>
        <end position="326"/>
    </location>
</feature>
<comment type="pathway">
    <text evidence="2">Amino-acid biosynthesis; L-serine biosynthesis; L-serine from 3-phospho-D-glycerate: step 3/3.</text>
</comment>
<dbReference type="SUPFAM" id="SSF56784">
    <property type="entry name" value="HAD-like"/>
    <property type="match status" value="1"/>
</dbReference>
<dbReference type="InterPro" id="IPR029044">
    <property type="entry name" value="Nucleotide-diphossugar_trans"/>
</dbReference>
<evidence type="ECO:0000256" key="8">
    <source>
        <dbReference type="ARBA" id="ARBA00023299"/>
    </source>
</evidence>
<evidence type="ECO:0000256" key="2">
    <source>
        <dbReference type="ARBA" id="ARBA00005135"/>
    </source>
</evidence>
<reference evidence="13" key="1">
    <citation type="submission" date="2019-08" db="EMBL/GenBank/DDBJ databases">
        <authorList>
            <person name="Busch A."/>
        </authorList>
    </citation>
    <scope>NUCLEOTIDE SEQUENCE</scope>
    <source>
        <strain evidence="13">15T0085</strain>
        <strain evidence="12">17T1429</strain>
    </source>
</reference>
<dbReference type="eggNOG" id="COG0560">
    <property type="taxonomic scope" value="Bacteria"/>
</dbReference>
<dbReference type="Gene3D" id="3.40.50.1000">
    <property type="entry name" value="HAD superfamily/HAD-like"/>
    <property type="match status" value="1"/>
</dbReference>
<accession>A0A0B3VQZ4</accession>
<evidence type="ECO:0000256" key="4">
    <source>
        <dbReference type="ARBA" id="ARBA00022605"/>
    </source>
</evidence>
<protein>
    <recommendedName>
        <fullName evidence="3">phosphoserine phosphatase</fullName>
        <ecNumber evidence="3">3.1.3.3</ecNumber>
    </recommendedName>
</protein>
<dbReference type="KEGG" id="ftv:CH67_1825"/>
<evidence type="ECO:0000313" key="13">
    <source>
        <dbReference type="EMBL" id="NDS67976.1"/>
    </source>
</evidence>
<dbReference type="InterPro" id="IPR036412">
    <property type="entry name" value="HAD-like_sf"/>
</dbReference>
<dbReference type="Gene3D" id="3.90.550.10">
    <property type="entry name" value="Spore Coat Polysaccharide Biosynthesis Protein SpsA, Chain A"/>
    <property type="match status" value="1"/>
</dbReference>
<keyword evidence="8" id="KW-0718">Serine biosynthesis</keyword>
<dbReference type="AlphaFoldDB" id="A0A0B3VQZ4"/>
<dbReference type="RefSeq" id="WP_010031957.1">
    <property type="nucleotide sequence ID" value="NZ_CP009693.1"/>
</dbReference>
<dbReference type="NCBIfam" id="TIGR01488">
    <property type="entry name" value="HAD-SF-IB"/>
    <property type="match status" value="1"/>
</dbReference>
<dbReference type="InterPro" id="IPR023214">
    <property type="entry name" value="HAD_sf"/>
</dbReference>
<dbReference type="GO" id="GO:0005737">
    <property type="term" value="C:cytoplasm"/>
    <property type="evidence" value="ECO:0007669"/>
    <property type="project" value="TreeGrafter"/>
</dbReference>
<dbReference type="InterPro" id="IPR025877">
    <property type="entry name" value="MobA-like_NTP_Trfase"/>
</dbReference>
<keyword evidence="4" id="KW-0028">Amino-acid biosynthesis</keyword>
<dbReference type="PANTHER" id="PTHR43344:SF2">
    <property type="entry name" value="PHOSPHOSERINE PHOSPHATASE"/>
    <property type="match status" value="1"/>
</dbReference>
<reference evidence="13" key="2">
    <citation type="submission" date="2020-02" db="EMBL/GenBank/DDBJ databases">
        <title>Using affinity propagation clustering for identifying bacterial clades and subclades with whole-genome sequences of Francisella tularensis.</title>
        <authorList>
            <person name="Homeier-Bachmann T."/>
            <person name="Abdel-Glil M.Y."/>
            <person name="Hackbart A."/>
            <person name="Hotzel H."/>
            <person name="Tomaso H."/>
        </authorList>
    </citation>
    <scope>NUCLEOTIDE SEQUENCE</scope>
    <source>
        <strain evidence="13">15T0085</strain>
        <strain evidence="12">17T1429</strain>
    </source>
</reference>
<dbReference type="KEGG" id="ftc:DA46_1323"/>
<dbReference type="HOGENOM" id="CLU_052798_0_0_6"/>
<evidence type="ECO:0000256" key="9">
    <source>
        <dbReference type="ARBA" id="ARBA00048138"/>
    </source>
</evidence>